<organism evidence="5 6">
    <name type="scientific">Sulfolobus tengchongensis</name>
    <dbReference type="NCBI Taxonomy" id="207809"/>
    <lineage>
        <taxon>Archaea</taxon>
        <taxon>Thermoproteota</taxon>
        <taxon>Thermoprotei</taxon>
        <taxon>Sulfolobales</taxon>
        <taxon>Sulfolobaceae</taxon>
        <taxon>Sulfolobus</taxon>
    </lineage>
</organism>
<dbReference type="PANTHER" id="PTHR33397">
    <property type="entry name" value="UPF0331 PROTEIN YUTE"/>
    <property type="match status" value="1"/>
</dbReference>
<dbReference type="GO" id="GO:0016787">
    <property type="term" value="F:hydrolase activity"/>
    <property type="evidence" value="ECO:0007669"/>
    <property type="project" value="UniProtKB-KW"/>
</dbReference>
<dbReference type="NCBIfam" id="NF047751">
    <property type="entry name" value="HepT_toxin"/>
    <property type="match status" value="1"/>
</dbReference>
<evidence type="ECO:0000256" key="1">
    <source>
        <dbReference type="ARBA" id="ARBA00022649"/>
    </source>
</evidence>
<protein>
    <submittedName>
        <fullName evidence="5">HepT-like ribonuclease domain-containing protein</fullName>
    </submittedName>
</protein>
<name>A0AAX4L306_9CREN</name>
<dbReference type="GO" id="GO:0004540">
    <property type="term" value="F:RNA nuclease activity"/>
    <property type="evidence" value="ECO:0007669"/>
    <property type="project" value="InterPro"/>
</dbReference>
<dbReference type="PANTHER" id="PTHR33397:SF5">
    <property type="entry name" value="RNASE YUTE-RELATED"/>
    <property type="match status" value="1"/>
</dbReference>
<keyword evidence="3" id="KW-0378">Hydrolase</keyword>
<dbReference type="InterPro" id="IPR008201">
    <property type="entry name" value="HepT-like"/>
</dbReference>
<accession>A0AAX4L306</accession>
<keyword evidence="2" id="KW-0540">Nuclease</keyword>
<dbReference type="InterPro" id="IPR037038">
    <property type="entry name" value="HepT-like_sf"/>
</dbReference>
<dbReference type="RefSeq" id="WP_338602658.1">
    <property type="nucleotide sequence ID" value="NZ_CP146016.1"/>
</dbReference>
<keyword evidence="6" id="KW-1185">Reference proteome</keyword>
<dbReference type="GO" id="GO:0110001">
    <property type="term" value="C:toxin-antitoxin complex"/>
    <property type="evidence" value="ECO:0007669"/>
    <property type="project" value="InterPro"/>
</dbReference>
<dbReference type="InterPro" id="IPR052379">
    <property type="entry name" value="Type_VII_TA_RNase"/>
</dbReference>
<evidence type="ECO:0000256" key="2">
    <source>
        <dbReference type="ARBA" id="ARBA00022722"/>
    </source>
</evidence>
<evidence type="ECO:0000313" key="6">
    <source>
        <dbReference type="Proteomes" id="UP001432202"/>
    </source>
</evidence>
<evidence type="ECO:0000256" key="3">
    <source>
        <dbReference type="ARBA" id="ARBA00022801"/>
    </source>
</evidence>
<comment type="similarity">
    <text evidence="4">Belongs to the HepT RNase toxin family.</text>
</comment>
<dbReference type="GeneID" id="89335635"/>
<dbReference type="Gene3D" id="1.20.120.580">
    <property type="entry name" value="bsu32300-like"/>
    <property type="match status" value="1"/>
</dbReference>
<gene>
    <name evidence="5" type="ORF">V6M85_02665</name>
</gene>
<evidence type="ECO:0000256" key="4">
    <source>
        <dbReference type="ARBA" id="ARBA00024207"/>
    </source>
</evidence>
<keyword evidence="1" id="KW-1277">Toxin-antitoxin system</keyword>
<dbReference type="SUPFAM" id="SSF81593">
    <property type="entry name" value="Nucleotidyltransferase substrate binding subunit/domain"/>
    <property type="match status" value="1"/>
</dbReference>
<evidence type="ECO:0000313" key="5">
    <source>
        <dbReference type="EMBL" id="WWQ61002.1"/>
    </source>
</evidence>
<proteinExistence type="inferred from homology"/>
<dbReference type="AlphaFoldDB" id="A0AAX4L306"/>
<dbReference type="Proteomes" id="UP001432202">
    <property type="component" value="Chromosome"/>
</dbReference>
<dbReference type="EMBL" id="CP146016">
    <property type="protein sequence ID" value="WWQ61002.1"/>
    <property type="molecule type" value="Genomic_DNA"/>
</dbReference>
<sequence length="134" mass="15886">MTLLDKLLEMIKDYTIKLDEIKSLDDWITYYATLHLLQVQAQAFIDLVRRILSNMGITTDSYKESIKKLFELNLITEGEYSFLSSVVSFRNIVIHGYATVNQHIVYKIMKEKSYRRLLEIAEKLREKGEKYWDP</sequence>
<dbReference type="Pfam" id="PF01934">
    <property type="entry name" value="HepT-like"/>
    <property type="match status" value="1"/>
</dbReference>
<reference evidence="5 6" key="1">
    <citation type="submission" date="2024-02" db="EMBL/GenBank/DDBJ databases">
        <title>STSV induces naive adaptation in Sulfolobus.</title>
        <authorList>
            <person name="Xiang X."/>
            <person name="Song M."/>
        </authorList>
    </citation>
    <scope>NUCLEOTIDE SEQUENCE [LARGE SCALE GENOMIC DNA]</scope>
    <source>
        <strain evidence="5 6">RT2</strain>
    </source>
</reference>